<accession>R3W2I5</accession>
<organism evidence="10 11">
    <name type="scientific">Enterococcus phoeniculicola ATCC BAA-412</name>
    <dbReference type="NCBI Taxonomy" id="1158610"/>
    <lineage>
        <taxon>Bacteria</taxon>
        <taxon>Bacillati</taxon>
        <taxon>Bacillota</taxon>
        <taxon>Bacilli</taxon>
        <taxon>Lactobacillales</taxon>
        <taxon>Enterococcaceae</taxon>
        <taxon>Enterococcus</taxon>
    </lineage>
</organism>
<evidence type="ECO:0000256" key="5">
    <source>
        <dbReference type="ARBA" id="ARBA00022989"/>
    </source>
</evidence>
<dbReference type="GO" id="GO:0005886">
    <property type="term" value="C:plasma membrane"/>
    <property type="evidence" value="ECO:0007669"/>
    <property type="project" value="UniProtKB-SubCell"/>
</dbReference>
<dbReference type="Pfam" id="PF12821">
    <property type="entry name" value="ThrE_2"/>
    <property type="match status" value="1"/>
</dbReference>
<evidence type="ECO:0000256" key="6">
    <source>
        <dbReference type="ARBA" id="ARBA00023136"/>
    </source>
</evidence>
<evidence type="ECO:0000256" key="7">
    <source>
        <dbReference type="ARBA" id="ARBA00034125"/>
    </source>
</evidence>
<dbReference type="InterPro" id="IPR024528">
    <property type="entry name" value="ThrE_2"/>
</dbReference>
<evidence type="ECO:0000313" key="11">
    <source>
        <dbReference type="Proteomes" id="UP000013785"/>
    </source>
</evidence>
<feature type="transmembrane region" description="Helical" evidence="8">
    <location>
        <begin position="51"/>
        <end position="70"/>
    </location>
</feature>
<feature type="domain" description="Threonine/Serine exporter ThrE" evidence="9">
    <location>
        <begin position="7"/>
        <end position="132"/>
    </location>
</feature>
<keyword evidence="5 8" id="KW-1133">Transmembrane helix</keyword>
<comment type="caution">
    <text evidence="10">The sequence shown here is derived from an EMBL/GenBank/DDBJ whole genome shotgun (WGS) entry which is preliminary data.</text>
</comment>
<gene>
    <name evidence="10" type="ORF">UC3_02220</name>
</gene>
<dbReference type="PANTHER" id="PTHR34390">
    <property type="entry name" value="UPF0442 PROTEIN YJJB-RELATED"/>
    <property type="match status" value="1"/>
</dbReference>
<dbReference type="OrthoDB" id="9810047at2"/>
<dbReference type="HOGENOM" id="CLU_117642_3_0_9"/>
<reference evidence="10 11" key="1">
    <citation type="submission" date="2013-02" db="EMBL/GenBank/DDBJ databases">
        <title>The Genome Sequence of Enterococcus phoeniculicola BAA-412.</title>
        <authorList>
            <consortium name="The Broad Institute Genome Sequencing Platform"/>
            <consortium name="The Broad Institute Genome Sequencing Center for Infectious Disease"/>
            <person name="Earl A.M."/>
            <person name="Gilmore M.S."/>
            <person name="Lebreton F."/>
            <person name="Walker B."/>
            <person name="Young S.K."/>
            <person name="Zeng Q."/>
            <person name="Gargeya S."/>
            <person name="Fitzgerald M."/>
            <person name="Haas B."/>
            <person name="Abouelleil A."/>
            <person name="Alvarado L."/>
            <person name="Arachchi H.M."/>
            <person name="Berlin A.M."/>
            <person name="Chapman S.B."/>
            <person name="Dewar J."/>
            <person name="Goldberg J."/>
            <person name="Griggs A."/>
            <person name="Gujja S."/>
            <person name="Hansen M."/>
            <person name="Howarth C."/>
            <person name="Imamovic A."/>
            <person name="Larimer J."/>
            <person name="McCowan C."/>
            <person name="Murphy C."/>
            <person name="Neiman D."/>
            <person name="Pearson M."/>
            <person name="Priest M."/>
            <person name="Roberts A."/>
            <person name="Saif S."/>
            <person name="Shea T."/>
            <person name="Sisk P."/>
            <person name="Sykes S."/>
            <person name="Wortman J."/>
            <person name="Nusbaum C."/>
            <person name="Birren B."/>
        </authorList>
    </citation>
    <scope>NUCLEOTIDE SEQUENCE [LARGE SCALE GENOMIC DNA]</scope>
    <source>
        <strain evidence="10 11">ATCC BAA-412</strain>
    </source>
</reference>
<dbReference type="EMBL" id="AJAT01000017">
    <property type="protein sequence ID" value="EOL41872.1"/>
    <property type="molecule type" value="Genomic_DNA"/>
</dbReference>
<feature type="transmembrane region" description="Helical" evidence="8">
    <location>
        <begin position="114"/>
        <end position="138"/>
    </location>
</feature>
<comment type="similarity">
    <text evidence="7">Belongs to the ThrE exporter (TC 2.A.79) family.</text>
</comment>
<dbReference type="PATRIC" id="fig|1158610.3.peg.2196"/>
<dbReference type="GO" id="GO:0015744">
    <property type="term" value="P:succinate transport"/>
    <property type="evidence" value="ECO:0007669"/>
    <property type="project" value="TreeGrafter"/>
</dbReference>
<name>R3W2I5_9ENTE</name>
<comment type="subcellular location">
    <subcellularLocation>
        <location evidence="1">Cell membrane</location>
        <topology evidence="1">Multi-pass membrane protein</topology>
    </subcellularLocation>
</comment>
<evidence type="ECO:0000256" key="2">
    <source>
        <dbReference type="ARBA" id="ARBA00022475"/>
    </source>
</evidence>
<dbReference type="Proteomes" id="UP000013785">
    <property type="component" value="Unassembled WGS sequence"/>
</dbReference>
<keyword evidence="11" id="KW-1185">Reference proteome</keyword>
<evidence type="ECO:0000313" key="10">
    <source>
        <dbReference type="EMBL" id="EOL41872.1"/>
    </source>
</evidence>
<proteinExistence type="inferred from homology"/>
<protein>
    <recommendedName>
        <fullName evidence="9">Threonine/Serine exporter ThrE domain-containing protein</fullName>
    </recommendedName>
</protein>
<keyword evidence="2" id="KW-1003">Cell membrane</keyword>
<evidence type="ECO:0000256" key="8">
    <source>
        <dbReference type="SAM" id="Phobius"/>
    </source>
</evidence>
<evidence type="ECO:0000256" key="1">
    <source>
        <dbReference type="ARBA" id="ARBA00004651"/>
    </source>
</evidence>
<dbReference type="RefSeq" id="WP_010768864.1">
    <property type="nucleotide sequence ID" value="NZ_ASWE01000001.1"/>
</dbReference>
<evidence type="ECO:0000259" key="9">
    <source>
        <dbReference type="Pfam" id="PF12821"/>
    </source>
</evidence>
<dbReference type="eggNOG" id="COG3610">
    <property type="taxonomic scope" value="Bacteria"/>
</dbReference>
<sequence>MTLILHALFSFLSTVTFGILTNVPRRALISCGLTGAAGWMVFYLSQPLGAGIGLANFLGAITVGLISIFFSRKKRMPMIIFNIPSLVPLVPGGPAYKTIRYFVLGDTLSGTQNAWLVIVTAGAIAGGFMVVGLLENLYSKWLHSKSRIK</sequence>
<keyword evidence="6 8" id="KW-0472">Membrane</keyword>
<dbReference type="PANTHER" id="PTHR34390:SF1">
    <property type="entry name" value="SUCCINATE TRANSPORTER SUBUNIT YJJB-RELATED"/>
    <property type="match status" value="1"/>
</dbReference>
<dbReference type="AlphaFoldDB" id="R3W2I5"/>
<keyword evidence="4 8" id="KW-0812">Transmembrane</keyword>
<evidence type="ECO:0000256" key="4">
    <source>
        <dbReference type="ARBA" id="ARBA00022692"/>
    </source>
</evidence>
<evidence type="ECO:0000256" key="3">
    <source>
        <dbReference type="ARBA" id="ARBA00022519"/>
    </source>
</evidence>
<dbReference type="STRING" id="154621.RV11_GL001536"/>
<keyword evidence="3" id="KW-0997">Cell inner membrane</keyword>
<dbReference type="InterPro" id="IPR050539">
    <property type="entry name" value="ThrE_Dicarb/AminoAcid_Exp"/>
</dbReference>